<dbReference type="Pfam" id="PF00505">
    <property type="entry name" value="HMG_box"/>
    <property type="match status" value="1"/>
</dbReference>
<dbReference type="PANTHER" id="PTHR45781">
    <property type="entry name" value="AGAP000281-PA"/>
    <property type="match status" value="1"/>
</dbReference>
<dbReference type="InterPro" id="IPR051365">
    <property type="entry name" value="TOX_HMG-box_domain"/>
</dbReference>
<feature type="region of interest" description="Disordered" evidence="5">
    <location>
        <begin position="330"/>
        <end position="351"/>
    </location>
</feature>
<evidence type="ECO:0000256" key="4">
    <source>
        <dbReference type="PROSITE-ProRule" id="PRU00267"/>
    </source>
</evidence>
<dbReference type="InterPro" id="IPR009071">
    <property type="entry name" value="HMG_box_dom"/>
</dbReference>
<feature type="compositionally biased region" description="Basic and acidic residues" evidence="5">
    <location>
        <begin position="415"/>
        <end position="432"/>
    </location>
</feature>
<gene>
    <name evidence="7" type="ORF">H671_2g5650</name>
</gene>
<name>A0A061IFA1_CRIGR</name>
<dbReference type="GO" id="GO:0002521">
    <property type="term" value="P:leukocyte differentiation"/>
    <property type="evidence" value="ECO:0007669"/>
    <property type="project" value="TreeGrafter"/>
</dbReference>
<organism evidence="7 8">
    <name type="scientific">Cricetulus griseus</name>
    <name type="common">Chinese hamster</name>
    <name type="synonym">Cricetulus barabensis griseus</name>
    <dbReference type="NCBI Taxonomy" id="10029"/>
    <lineage>
        <taxon>Eukaryota</taxon>
        <taxon>Metazoa</taxon>
        <taxon>Chordata</taxon>
        <taxon>Craniata</taxon>
        <taxon>Vertebrata</taxon>
        <taxon>Euteleostomi</taxon>
        <taxon>Mammalia</taxon>
        <taxon>Eutheria</taxon>
        <taxon>Euarchontoglires</taxon>
        <taxon>Glires</taxon>
        <taxon>Rodentia</taxon>
        <taxon>Myomorpha</taxon>
        <taxon>Muroidea</taxon>
        <taxon>Cricetidae</taxon>
        <taxon>Cricetinae</taxon>
        <taxon>Cricetulus</taxon>
    </lineage>
</organism>
<dbReference type="GO" id="GO:0006357">
    <property type="term" value="P:regulation of transcription by RNA polymerase II"/>
    <property type="evidence" value="ECO:0007669"/>
    <property type="project" value="TreeGrafter"/>
</dbReference>
<dbReference type="PRINTS" id="PR00886">
    <property type="entry name" value="HIGHMOBLTY12"/>
</dbReference>
<evidence type="ECO:0000313" key="8">
    <source>
        <dbReference type="Proteomes" id="UP000030759"/>
    </source>
</evidence>
<feature type="compositionally biased region" description="Basic residues" evidence="5">
    <location>
        <begin position="433"/>
        <end position="443"/>
    </location>
</feature>
<feature type="region of interest" description="Disordered" evidence="5">
    <location>
        <begin position="379"/>
        <end position="451"/>
    </location>
</feature>
<dbReference type="Gene3D" id="1.10.30.10">
    <property type="entry name" value="High mobility group box domain"/>
    <property type="match status" value="1"/>
</dbReference>
<evidence type="ECO:0000256" key="5">
    <source>
        <dbReference type="SAM" id="MobiDB-lite"/>
    </source>
</evidence>
<feature type="domain" description="HMG box" evidence="6">
    <location>
        <begin position="448"/>
        <end position="516"/>
    </location>
</feature>
<proteinExistence type="predicted"/>
<keyword evidence="3 4" id="KW-0539">Nucleus</keyword>
<dbReference type="SUPFAM" id="SSF47095">
    <property type="entry name" value="HMG-box"/>
    <property type="match status" value="1"/>
</dbReference>
<dbReference type="GO" id="GO:0031490">
    <property type="term" value="F:chromatin DNA binding"/>
    <property type="evidence" value="ECO:0007669"/>
    <property type="project" value="TreeGrafter"/>
</dbReference>
<protein>
    <submittedName>
        <fullName evidence="7">TOX high mobility group box family member 2-like protein</fullName>
    </submittedName>
</protein>
<dbReference type="FunFam" id="1.10.30.10:FF:000005">
    <property type="entry name" value="TOX high mobility group box family member 3"/>
    <property type="match status" value="1"/>
</dbReference>
<evidence type="ECO:0000256" key="3">
    <source>
        <dbReference type="ARBA" id="ARBA00023242"/>
    </source>
</evidence>
<comment type="subcellular location">
    <subcellularLocation>
        <location evidence="1">Nucleus</location>
    </subcellularLocation>
</comment>
<dbReference type="EMBL" id="KE667790">
    <property type="protein sequence ID" value="ERE84858.1"/>
    <property type="molecule type" value="Genomic_DNA"/>
</dbReference>
<dbReference type="PROSITE" id="PS50118">
    <property type="entry name" value="HMG_BOX_2"/>
    <property type="match status" value="1"/>
</dbReference>
<evidence type="ECO:0000259" key="6">
    <source>
        <dbReference type="PROSITE" id="PS50118"/>
    </source>
</evidence>
<dbReference type="PANTHER" id="PTHR45781:SF4">
    <property type="entry name" value="THYMOCYTE SELECTION-ASSOCIATED HIGH MOBILITY GROUP BOX PROTEIN TOX"/>
    <property type="match status" value="1"/>
</dbReference>
<evidence type="ECO:0000256" key="1">
    <source>
        <dbReference type="ARBA" id="ARBA00004123"/>
    </source>
</evidence>
<dbReference type="Proteomes" id="UP000030759">
    <property type="component" value="Unassembled WGS sequence"/>
</dbReference>
<evidence type="ECO:0000313" key="7">
    <source>
        <dbReference type="EMBL" id="ERE84858.1"/>
    </source>
</evidence>
<dbReference type="AlphaFoldDB" id="A0A061IFA1"/>
<sequence>MLALVAQGMTSQSFADPILLTFSSLMKESGLQNLMFLRTELILASKQSCYCFSSCGTVHCFHPLLKGVSKAFLGIQQSLAYKLRQDQVPPHHINAEQEGRGTGNQDIQKLGAPIFQLQSLLLKLQGIMHCQSKISFPERNQYPDSGTKTEYCLILRKVSYGFWWLLSSASNSQDNETCQVVLEHCYLRGEAKSLTEKLSSSQPHIQSNKTFLIADLNFIVHFDGENMYMSMTEPSQDYVPASQSYPGPSLESEDFNIPPITPPSLPDHSLVHLNEVESGYHSLCHPMNHNGLLPFHPQNMDLPEITVSNMLGQDGTLLSNSISVMQDMGNTEGAQYGSHPQMAAMRPRGQPTDIRQQASMMQHGQLTTINQSQLSAQLGLNMGGSNVPHNSPSPPGSKSATPSPSSSVHEDEGDDTSKINGGEKRPASDMGKKPKTPKKKKKKDPNEPQKPVSAYALFFRDTQAAIKGQNPNATFGEVSKIVASMWDGLGEEQKQVYKKKTEAAKKEYLKQLAAYRASLVSKSYSDPVDVKTSQPPQLVNSKPSVFHGPSQAHSALYLSSHYHQQPGMNPHLTAMHPSLPRNIAPKPNNQMPVTVSIANMAVSPPPPLQISPPLHQHLSMQQHQPLAMQQPIGSQLPIQVQSALHSPTMQQGFTLQPDYQTIINPTSTAAQVVTQAMEYVRSGCRNPPPQPVDWNNDYCSSGGMQRDKALYLT</sequence>
<dbReference type="CDD" id="cd21995">
    <property type="entry name" value="HMG-box_TOX-like"/>
    <property type="match status" value="1"/>
</dbReference>
<dbReference type="GO" id="GO:0005634">
    <property type="term" value="C:nucleus"/>
    <property type="evidence" value="ECO:0007669"/>
    <property type="project" value="UniProtKB-SubCell"/>
</dbReference>
<dbReference type="InterPro" id="IPR036910">
    <property type="entry name" value="HMG_box_dom_sf"/>
</dbReference>
<dbReference type="SMART" id="SM00398">
    <property type="entry name" value="HMG"/>
    <property type="match status" value="1"/>
</dbReference>
<feature type="compositionally biased region" description="Low complexity" evidence="5">
    <location>
        <begin position="396"/>
        <end position="407"/>
    </location>
</feature>
<keyword evidence="2 4" id="KW-0238">DNA-binding</keyword>
<accession>A0A061IFA1</accession>
<evidence type="ECO:0000256" key="2">
    <source>
        <dbReference type="ARBA" id="ARBA00023125"/>
    </source>
</evidence>
<feature type="DNA-binding region" description="HMG box" evidence="4">
    <location>
        <begin position="448"/>
        <end position="516"/>
    </location>
</feature>
<reference evidence="8" key="1">
    <citation type="journal article" date="2013" name="Nat. Biotechnol.">
        <title>Chinese hamster genome sequenced from sorted chromosomes.</title>
        <authorList>
            <person name="Brinkrolf K."/>
            <person name="Rupp O."/>
            <person name="Laux H."/>
            <person name="Kollin F."/>
            <person name="Ernst W."/>
            <person name="Linke B."/>
            <person name="Kofler R."/>
            <person name="Romand S."/>
            <person name="Hesse F."/>
            <person name="Budach W.E."/>
            <person name="Galosy S."/>
            <person name="Muller D."/>
            <person name="Noll T."/>
            <person name="Wienberg J."/>
            <person name="Jostock T."/>
            <person name="Leonard M."/>
            <person name="Grillari J."/>
            <person name="Tauch A."/>
            <person name="Goesmann A."/>
            <person name="Helk B."/>
            <person name="Mott J.E."/>
            <person name="Puhler A."/>
            <person name="Borth N."/>
        </authorList>
    </citation>
    <scope>NUCLEOTIDE SEQUENCE [LARGE SCALE GENOMIC DNA]</scope>
    <source>
        <strain evidence="8">17A/GY</strain>
    </source>
</reference>
<feature type="compositionally biased region" description="Polar residues" evidence="5">
    <location>
        <begin position="379"/>
        <end position="390"/>
    </location>
</feature>